<dbReference type="Pfam" id="PF01936">
    <property type="entry name" value="NYN"/>
    <property type="match status" value="1"/>
</dbReference>
<evidence type="ECO:0000313" key="2">
    <source>
        <dbReference type="EMBL" id="PJC25339.1"/>
    </source>
</evidence>
<dbReference type="EMBL" id="PFSH01000013">
    <property type="protein sequence ID" value="PJC25339.1"/>
    <property type="molecule type" value="Genomic_DNA"/>
</dbReference>
<dbReference type="PANTHER" id="PTHR35458">
    <property type="entry name" value="SLR0755 PROTEIN"/>
    <property type="match status" value="1"/>
</dbReference>
<gene>
    <name evidence="2" type="ORF">CO056_00740</name>
</gene>
<dbReference type="PANTHER" id="PTHR35458:SF2">
    <property type="entry name" value="SLR0755 PROTEIN"/>
    <property type="match status" value="1"/>
</dbReference>
<proteinExistence type="predicted"/>
<accession>A0A2M8ERH7</accession>
<dbReference type="AlphaFoldDB" id="A0A2M8ERH7"/>
<reference evidence="3" key="1">
    <citation type="submission" date="2017-09" db="EMBL/GenBank/DDBJ databases">
        <title>Depth-based differentiation of microbial function through sediment-hosted aquifers and enrichment of novel symbionts in the deep terrestrial subsurface.</title>
        <authorList>
            <person name="Probst A.J."/>
            <person name="Ladd B."/>
            <person name="Jarett J.K."/>
            <person name="Geller-Mcgrath D.E."/>
            <person name="Sieber C.M.K."/>
            <person name="Emerson J.B."/>
            <person name="Anantharaman K."/>
            <person name="Thomas B.C."/>
            <person name="Malmstrom R."/>
            <person name="Stieglmeier M."/>
            <person name="Klingl A."/>
            <person name="Woyke T."/>
            <person name="Ryan C.M."/>
            <person name="Banfield J.F."/>
        </authorList>
    </citation>
    <scope>NUCLEOTIDE SEQUENCE [LARGE SCALE GENOMIC DNA]</scope>
</reference>
<feature type="non-terminal residue" evidence="2">
    <location>
        <position position="1"/>
    </location>
</feature>
<evidence type="ECO:0000313" key="3">
    <source>
        <dbReference type="Proteomes" id="UP000230228"/>
    </source>
</evidence>
<organism evidence="2 3">
    <name type="scientific">Candidatus Tagabacteria bacterium CG_4_9_14_0_2_um_filter_41_11</name>
    <dbReference type="NCBI Taxonomy" id="1975019"/>
    <lineage>
        <taxon>Bacteria</taxon>
        <taxon>Candidatus Tagaibacteriota</taxon>
    </lineage>
</organism>
<evidence type="ECO:0000259" key="1">
    <source>
        <dbReference type="Pfam" id="PF01936"/>
    </source>
</evidence>
<name>A0A2M8ERH7_9BACT</name>
<dbReference type="Proteomes" id="UP000230228">
    <property type="component" value="Unassembled WGS sequence"/>
</dbReference>
<sequence>NKFMILKENNYAYIDGNNLYRGVKNSGWNIDFLRFRKWLTDKYGVTMAYYFIGLIPKEKDMYEALQKAGFTLMFKEVVYDGDKKAKGNCDTDLVLQAARDVYENSCENLILVTSDGDYASLVKFLQEKNKLKIILSPSIQEKCSILLKRTNAPITYLGDIKTKILLSNKEKTPIKDEP</sequence>
<dbReference type="GO" id="GO:0004540">
    <property type="term" value="F:RNA nuclease activity"/>
    <property type="evidence" value="ECO:0007669"/>
    <property type="project" value="InterPro"/>
</dbReference>
<feature type="domain" description="NYN" evidence="1">
    <location>
        <begin position="13"/>
        <end position="136"/>
    </location>
</feature>
<dbReference type="InterPro" id="IPR047140">
    <property type="entry name" value="LabA"/>
</dbReference>
<comment type="caution">
    <text evidence="2">The sequence shown here is derived from an EMBL/GenBank/DDBJ whole genome shotgun (WGS) entry which is preliminary data.</text>
</comment>
<dbReference type="InterPro" id="IPR021139">
    <property type="entry name" value="NYN"/>
</dbReference>
<dbReference type="Gene3D" id="3.40.50.1010">
    <property type="entry name" value="5'-nuclease"/>
    <property type="match status" value="1"/>
</dbReference>
<protein>
    <recommendedName>
        <fullName evidence="1">NYN domain-containing protein</fullName>
    </recommendedName>
</protein>